<reference evidence="8" key="1">
    <citation type="submission" date="2015-07" db="EMBL/GenBank/DDBJ databases">
        <title>Discovery of a poly(ethylene terephthalate assimilation.</title>
        <authorList>
            <person name="Yoshida S."/>
            <person name="Hiraga K."/>
            <person name="Takehana T."/>
            <person name="Taniguchi I."/>
            <person name="Yamaji H."/>
            <person name="Maeda Y."/>
            <person name="Toyohara K."/>
            <person name="Miyamoto K."/>
            <person name="Kimura Y."/>
            <person name="Oda K."/>
        </authorList>
    </citation>
    <scope>NUCLEOTIDE SEQUENCE [LARGE SCALE GENOMIC DNA]</scope>
    <source>
        <strain evidence="8">NBRC 110686 / TISTR 2288 / 201-F6</strain>
    </source>
</reference>
<dbReference type="InterPro" id="IPR036188">
    <property type="entry name" value="FAD/NAD-bd_sf"/>
</dbReference>
<dbReference type="HAMAP" id="MF_01685">
    <property type="entry name" value="FENR2"/>
    <property type="match status" value="1"/>
</dbReference>
<keyword evidence="2 5" id="KW-0274">FAD</keyword>
<feature type="binding site" evidence="5">
    <location>
        <position position="49"/>
    </location>
    <ligand>
        <name>FAD</name>
        <dbReference type="ChEBI" id="CHEBI:57692"/>
    </ligand>
</feature>
<dbReference type="SUPFAM" id="SSF51905">
    <property type="entry name" value="FAD/NAD(P)-binding domain"/>
    <property type="match status" value="2"/>
</dbReference>
<dbReference type="InterPro" id="IPR023753">
    <property type="entry name" value="FAD/NAD-binding_dom"/>
</dbReference>
<keyword evidence="8" id="KW-1185">Reference proteome</keyword>
<protein>
    <recommendedName>
        <fullName evidence="5">Ferredoxin--NADP reductase</fullName>
        <shortName evidence="5">FNR</shortName>
        <shortName evidence="5">Fd-NADP(+) reductase</shortName>
        <ecNumber evidence="5">1.18.1.2</ecNumber>
    </recommendedName>
</protein>
<feature type="binding site" evidence="5">
    <location>
        <position position="341"/>
    </location>
    <ligand>
        <name>FAD</name>
        <dbReference type="ChEBI" id="CHEBI:57692"/>
    </ligand>
</feature>
<comment type="cofactor">
    <cofactor evidence="5">
        <name>FAD</name>
        <dbReference type="ChEBI" id="CHEBI:57692"/>
    </cofactor>
    <text evidence="5">Binds 1 FAD per subunit.</text>
</comment>
<feature type="binding site" evidence="5">
    <location>
        <position position="300"/>
    </location>
    <ligand>
        <name>FAD</name>
        <dbReference type="ChEBI" id="CHEBI:57692"/>
    </ligand>
</feature>
<feature type="binding site" evidence="5">
    <location>
        <position position="41"/>
    </location>
    <ligand>
        <name>FAD</name>
        <dbReference type="ChEBI" id="CHEBI:57692"/>
    </ligand>
</feature>
<dbReference type="PRINTS" id="PR00368">
    <property type="entry name" value="FADPNR"/>
</dbReference>
<accession>A0A0K8NZ86</accession>
<dbReference type="InterPro" id="IPR050097">
    <property type="entry name" value="Ferredoxin-NADP_redctase_2"/>
</dbReference>
<dbReference type="Gene3D" id="3.50.50.60">
    <property type="entry name" value="FAD/NAD(P)-binding domain"/>
    <property type="match status" value="2"/>
</dbReference>
<evidence type="ECO:0000259" key="6">
    <source>
        <dbReference type="Pfam" id="PF07992"/>
    </source>
</evidence>
<name>A0A0K8NZ86_PISS1</name>
<feature type="binding site" evidence="5">
    <location>
        <position position="129"/>
    </location>
    <ligand>
        <name>FAD</name>
        <dbReference type="ChEBI" id="CHEBI:57692"/>
    </ligand>
</feature>
<gene>
    <name evidence="7" type="ORF">ISF6_1456</name>
</gene>
<keyword evidence="4 5" id="KW-0560">Oxidoreductase</keyword>
<dbReference type="EMBL" id="BBYR01000026">
    <property type="protein sequence ID" value="GAP35683.1"/>
    <property type="molecule type" value="Genomic_DNA"/>
</dbReference>
<comment type="caution">
    <text evidence="5">Lacks conserved residue(s) required for the propagation of feature annotation.</text>
</comment>
<organism evidence="7 8">
    <name type="scientific">Piscinibacter sakaiensis</name>
    <name type="common">Ideonella sakaiensis</name>
    <dbReference type="NCBI Taxonomy" id="1547922"/>
    <lineage>
        <taxon>Bacteria</taxon>
        <taxon>Pseudomonadati</taxon>
        <taxon>Pseudomonadota</taxon>
        <taxon>Betaproteobacteria</taxon>
        <taxon>Burkholderiales</taxon>
        <taxon>Sphaerotilaceae</taxon>
        <taxon>Piscinibacter</taxon>
    </lineage>
</organism>
<evidence type="ECO:0000256" key="2">
    <source>
        <dbReference type="ARBA" id="ARBA00022827"/>
    </source>
</evidence>
<dbReference type="InterPro" id="IPR022890">
    <property type="entry name" value="Fd--NADP_Rdtase_type_2"/>
</dbReference>
<dbReference type="RefSeq" id="WP_054019720.1">
    <property type="nucleotide sequence ID" value="NZ_BBYR01000026.1"/>
</dbReference>
<comment type="caution">
    <text evidence="7">The sequence shown here is derived from an EMBL/GenBank/DDBJ whole genome shotgun (WGS) entry which is preliminary data.</text>
</comment>
<evidence type="ECO:0000313" key="8">
    <source>
        <dbReference type="Proteomes" id="UP000037660"/>
    </source>
</evidence>
<dbReference type="Pfam" id="PF07992">
    <property type="entry name" value="Pyr_redox_2"/>
    <property type="match status" value="1"/>
</dbReference>
<dbReference type="GO" id="GO:0050660">
    <property type="term" value="F:flavin adenine dinucleotide binding"/>
    <property type="evidence" value="ECO:0007669"/>
    <property type="project" value="UniProtKB-UniRule"/>
</dbReference>
<sequence length="358" mass="37901">MSLDDGAAPIETEALVVGAGPVGMFQVFQLGLQEIHAELVDALPHLGGQCAELYPDKPIYDIPGLPACTGAELVERLREQMAPMRPGLHLGQVVTRLQPRADGRFEVASSAGRRWLAGCVVIAGGVGAFEPRRLKLDGVEAHEGRQLHHALPPDEALAGRAVLVVGGEEPAIDTALRLSATPGAPGAPASVTLLHRRDALKADAQSLAEVARRRTDGRLQFIAGQPVGFHEAAGRLEQLVLVHGDTSTSPLAVDQVLVRLGLSPRLGAIADWGLALERKQLVVEPAGFETSQPGIHAVGDVNTYPGKKKLILCGFHEATLAAFAVAARLHPQRPQHLQYTTTSPRLQRLLGRAAPAAP</sequence>
<keyword evidence="3 5" id="KW-0521">NADP</keyword>
<comment type="catalytic activity">
    <reaction evidence="5">
        <text>2 reduced [2Fe-2S]-[ferredoxin] + NADP(+) + H(+) = 2 oxidized [2Fe-2S]-[ferredoxin] + NADPH</text>
        <dbReference type="Rhea" id="RHEA:20125"/>
        <dbReference type="Rhea" id="RHEA-COMP:10000"/>
        <dbReference type="Rhea" id="RHEA-COMP:10001"/>
        <dbReference type="ChEBI" id="CHEBI:15378"/>
        <dbReference type="ChEBI" id="CHEBI:33737"/>
        <dbReference type="ChEBI" id="CHEBI:33738"/>
        <dbReference type="ChEBI" id="CHEBI:57783"/>
        <dbReference type="ChEBI" id="CHEBI:58349"/>
        <dbReference type="EC" id="1.18.1.2"/>
    </reaction>
</comment>
<keyword evidence="1 5" id="KW-0285">Flavoprotein</keyword>
<dbReference type="STRING" id="1547922.ISF6_1456"/>
<evidence type="ECO:0000256" key="3">
    <source>
        <dbReference type="ARBA" id="ARBA00022857"/>
    </source>
</evidence>
<feature type="binding site" evidence="5">
    <location>
        <position position="54"/>
    </location>
    <ligand>
        <name>FAD</name>
        <dbReference type="ChEBI" id="CHEBI:57692"/>
    </ligand>
</feature>
<dbReference type="PRINTS" id="PR00469">
    <property type="entry name" value="PNDRDTASEII"/>
</dbReference>
<evidence type="ECO:0000256" key="5">
    <source>
        <dbReference type="HAMAP-Rule" id="MF_01685"/>
    </source>
</evidence>
<dbReference type="PANTHER" id="PTHR48105">
    <property type="entry name" value="THIOREDOXIN REDUCTASE 1-RELATED-RELATED"/>
    <property type="match status" value="1"/>
</dbReference>
<dbReference type="Proteomes" id="UP000037660">
    <property type="component" value="Unassembled WGS sequence"/>
</dbReference>
<evidence type="ECO:0000256" key="1">
    <source>
        <dbReference type="ARBA" id="ARBA00022630"/>
    </source>
</evidence>
<evidence type="ECO:0000256" key="4">
    <source>
        <dbReference type="ARBA" id="ARBA00023002"/>
    </source>
</evidence>
<feature type="domain" description="FAD/NAD(P)-binding" evidence="6">
    <location>
        <begin position="15"/>
        <end position="303"/>
    </location>
</feature>
<comment type="subunit">
    <text evidence="5">Homodimer.</text>
</comment>
<evidence type="ECO:0000313" key="7">
    <source>
        <dbReference type="EMBL" id="GAP35683.1"/>
    </source>
</evidence>
<feature type="binding site" evidence="5">
    <location>
        <position position="94"/>
    </location>
    <ligand>
        <name>FAD</name>
        <dbReference type="ChEBI" id="CHEBI:57692"/>
    </ligand>
</feature>
<dbReference type="EC" id="1.18.1.2" evidence="5"/>
<dbReference type="GO" id="GO:0004324">
    <property type="term" value="F:ferredoxin-NADP+ reductase activity"/>
    <property type="evidence" value="ECO:0007669"/>
    <property type="project" value="UniProtKB-UniRule"/>
</dbReference>
<comment type="similarity">
    <text evidence="5">Belongs to the ferredoxin--NADP reductase type 2 family.</text>
</comment>
<proteinExistence type="inferred from homology"/>
<reference evidence="7 8" key="2">
    <citation type="journal article" date="2016" name="Science">
        <title>A bacterium that degrades and assimilates poly(ethylene terephthalate).</title>
        <authorList>
            <person name="Yoshida S."/>
            <person name="Hiraga K."/>
            <person name="Takehana T."/>
            <person name="Taniguchi I."/>
            <person name="Yamaji H."/>
            <person name="Maeda Y."/>
            <person name="Toyohara K."/>
            <person name="Miyamoto K."/>
            <person name="Kimura Y."/>
            <person name="Oda K."/>
        </authorList>
    </citation>
    <scope>NUCLEOTIDE SEQUENCE [LARGE SCALE GENOMIC DNA]</scope>
    <source>
        <strain evidence="8">NBRC 110686 / TISTR 2288 / 201-F6</strain>
    </source>
</reference>
<dbReference type="AlphaFoldDB" id="A0A0K8NZ86"/>
<dbReference type="GO" id="GO:0050661">
    <property type="term" value="F:NADP binding"/>
    <property type="evidence" value="ECO:0007669"/>
    <property type="project" value="UniProtKB-UniRule"/>
</dbReference>